<accession>C5C4Z7</accession>
<comment type="similarity">
    <text evidence="1">Belongs to the SorC transcriptional regulatory family.</text>
</comment>
<evidence type="ECO:0000256" key="1">
    <source>
        <dbReference type="ARBA" id="ARBA00010466"/>
    </source>
</evidence>
<sequence>MPHRDDSKVEDAIHASQRYYIQDATMDAIAQEMRVSRSTVSRLISFAREAGLVEIRIMPPSAYADAIERELSDRYRVRAHVVHVRDTMTPVERHQRTASHATRVLNSIFNSDMVLALAWGTMLREISDVLMARMVTNCRVVLLNGVGNSRALGEHYSSAILTAFGTAYNAYIRRLPVPVFLDREDTRDILFAERAVRAVVDLQKDADVALFSLGHVDNGVPSSPYRAGYFLDQQDYRSLEEDGVVGDLATTFFRADGTSEGVRMNRRTSGPDLDLVRAIPHRICAVSGNHKISALRGALLGELVTDLVIDETTARELLGETAHGAAVDVVDGART</sequence>
<dbReference type="Proteomes" id="UP000007962">
    <property type="component" value="Chromosome"/>
</dbReference>
<dbReference type="GO" id="GO:0030246">
    <property type="term" value="F:carbohydrate binding"/>
    <property type="evidence" value="ECO:0007669"/>
    <property type="project" value="InterPro"/>
</dbReference>
<reference evidence="6 7" key="1">
    <citation type="journal article" date="2009" name="Stand. Genomic Sci.">
        <title>Complete genome sequence of Beutenbergia cavernae type strain (HKI 0122).</title>
        <authorList>
            <person name="Land M."/>
            <person name="Pukall R."/>
            <person name="Abt B."/>
            <person name="Goker M."/>
            <person name="Rohde M."/>
            <person name="Glavina Del Rio T."/>
            <person name="Tice H."/>
            <person name="Copeland A."/>
            <person name="Cheng J.F."/>
            <person name="Lucas S."/>
            <person name="Chen F."/>
            <person name="Nolan M."/>
            <person name="Bruce D."/>
            <person name="Goodwin L."/>
            <person name="Pitluck S."/>
            <person name="Ivanova N."/>
            <person name="Mavromatis K."/>
            <person name="Ovchinnikova G."/>
            <person name="Pati A."/>
            <person name="Chen A."/>
            <person name="Palaniappan K."/>
            <person name="Hauser L."/>
            <person name="Chang Y.J."/>
            <person name="Jefferies C.C."/>
            <person name="Saunders E."/>
            <person name="Brettin T."/>
            <person name="Detter J.C."/>
            <person name="Han C."/>
            <person name="Chain P."/>
            <person name="Bristow J."/>
            <person name="Eisen J.A."/>
            <person name="Markowitz V."/>
            <person name="Hugenholtz P."/>
            <person name="Kyrpides N.C."/>
            <person name="Klenk H.P."/>
            <person name="Lapidus A."/>
        </authorList>
    </citation>
    <scope>NUCLEOTIDE SEQUENCE [LARGE SCALE GENOMIC DNA]</scope>
    <source>
        <strain evidence="7">ATCC BAA-8 / DSM 12333 / NBRC 16432</strain>
    </source>
</reference>
<dbReference type="AlphaFoldDB" id="C5C4Z7"/>
<keyword evidence="4" id="KW-0804">Transcription</keyword>
<dbReference type="PANTHER" id="PTHR34294">
    <property type="entry name" value="TRANSCRIPTIONAL REGULATOR-RELATED"/>
    <property type="match status" value="1"/>
</dbReference>
<keyword evidence="7" id="KW-1185">Reference proteome</keyword>
<name>C5C4Z7_BEUC1</name>
<dbReference type="InterPro" id="IPR037171">
    <property type="entry name" value="NagB/RpiA_transferase-like"/>
</dbReference>
<dbReference type="RefSeq" id="WP_015882365.1">
    <property type="nucleotide sequence ID" value="NC_012669.1"/>
</dbReference>
<keyword evidence="2" id="KW-0805">Transcription regulation</keyword>
<dbReference type="PANTHER" id="PTHR34294:SF1">
    <property type="entry name" value="TRANSCRIPTIONAL REGULATOR LSRR"/>
    <property type="match status" value="1"/>
</dbReference>
<evidence type="ECO:0000313" key="7">
    <source>
        <dbReference type="Proteomes" id="UP000007962"/>
    </source>
</evidence>
<evidence type="ECO:0000256" key="3">
    <source>
        <dbReference type="ARBA" id="ARBA00023125"/>
    </source>
</evidence>
<dbReference type="HOGENOM" id="CLU_054506_1_3_11"/>
<dbReference type="SUPFAM" id="SSF100950">
    <property type="entry name" value="NagB/RpiA/CoA transferase-like"/>
    <property type="match status" value="1"/>
</dbReference>
<dbReference type="Pfam" id="PF04198">
    <property type="entry name" value="Sugar-bind"/>
    <property type="match status" value="1"/>
</dbReference>
<dbReference type="EMBL" id="CP001618">
    <property type="protein sequence ID" value="ACQ80125.1"/>
    <property type="molecule type" value="Genomic_DNA"/>
</dbReference>
<dbReference type="GO" id="GO:0003677">
    <property type="term" value="F:DNA binding"/>
    <property type="evidence" value="ECO:0007669"/>
    <property type="project" value="UniProtKB-KW"/>
</dbReference>
<dbReference type="Gene3D" id="3.40.50.1360">
    <property type="match status" value="1"/>
</dbReference>
<protein>
    <submittedName>
        <fullName evidence="6">Transcriptional regulator, DeoR family</fullName>
    </submittedName>
</protein>
<dbReference type="InterPro" id="IPR051054">
    <property type="entry name" value="SorC_transcr_regulators"/>
</dbReference>
<dbReference type="InterPro" id="IPR036388">
    <property type="entry name" value="WH-like_DNA-bd_sf"/>
</dbReference>
<organism evidence="6 7">
    <name type="scientific">Beutenbergia cavernae (strain ATCC BAA-8 / DSM 12333 / CCUG 43141 / JCM 11478 / NBRC 16432 / NCIMB 13614 / HKI 0122)</name>
    <dbReference type="NCBI Taxonomy" id="471853"/>
    <lineage>
        <taxon>Bacteria</taxon>
        <taxon>Bacillati</taxon>
        <taxon>Actinomycetota</taxon>
        <taxon>Actinomycetes</taxon>
        <taxon>Micrococcales</taxon>
        <taxon>Beutenbergiaceae</taxon>
        <taxon>Beutenbergia</taxon>
    </lineage>
</organism>
<dbReference type="eggNOG" id="COG2390">
    <property type="taxonomic scope" value="Bacteria"/>
</dbReference>
<evidence type="ECO:0000256" key="4">
    <source>
        <dbReference type="ARBA" id="ARBA00023163"/>
    </source>
</evidence>
<evidence type="ECO:0000313" key="6">
    <source>
        <dbReference type="EMBL" id="ACQ80125.1"/>
    </source>
</evidence>
<dbReference type="KEGG" id="bcv:Bcav_1869"/>
<evidence type="ECO:0000259" key="5">
    <source>
        <dbReference type="Pfam" id="PF04198"/>
    </source>
</evidence>
<evidence type="ECO:0000256" key="2">
    <source>
        <dbReference type="ARBA" id="ARBA00023015"/>
    </source>
</evidence>
<proteinExistence type="inferred from homology"/>
<dbReference type="Gene3D" id="1.10.10.10">
    <property type="entry name" value="Winged helix-like DNA-binding domain superfamily/Winged helix DNA-binding domain"/>
    <property type="match status" value="1"/>
</dbReference>
<feature type="domain" description="Sugar-binding" evidence="5">
    <location>
        <begin position="66"/>
        <end position="318"/>
    </location>
</feature>
<keyword evidence="3" id="KW-0238">DNA-binding</keyword>
<dbReference type="STRING" id="471853.Bcav_1869"/>
<dbReference type="InterPro" id="IPR007324">
    <property type="entry name" value="Sugar-bd_dom_put"/>
</dbReference>
<gene>
    <name evidence="6" type="ordered locus">Bcav_1869</name>
</gene>